<feature type="compositionally biased region" description="Basic residues" evidence="19">
    <location>
        <begin position="579"/>
        <end position="600"/>
    </location>
</feature>
<dbReference type="GO" id="GO:0004674">
    <property type="term" value="F:protein serine/threonine kinase activity"/>
    <property type="evidence" value="ECO:0007669"/>
    <property type="project" value="UniProtKB-KW"/>
</dbReference>
<keyword evidence="8" id="KW-0723">Serine/threonine-protein kinase</keyword>
<sequence length="917" mass="104713">MSFLELSKKHGQPRTTSRISKPSSIGKVEMSVVDEKPLVVDKANNEEEAEEQIEEEEDDEELSWSSDSEIGEALDYLDSKDDDESVDGAFMLNSRRPNAHGGLHSRTNASTLQPLSNRNQKFTNHIRPSPLEEWEGRMNVGMSNSVTTAIRESVRDMAIGKTKTSEKADRATVEQIYSCFLFVHVYCWITAIDPRTRMVLFKMLNRGVFHDINGCISTGKEANVYHATKSDGQELAVKVYKTSVLVFKDRDRYVQGDYRFRYGYCKHNPRKMVKTWAEKEMRNLMRLKAAGIRCPTPYLLRLHVLVMEFIGKAGWAAPRLKDAALSLDKLREGYVEMIIAMRTLYQRCKLVHGDLSEYNILYFEGHLYIIDVSQAVDLDHPHALDFLREDCVHVSDFFKKHGVAVMTIRELFDFIVDPTIADDSVDSYLEEVVQQKILARGDMSAEDEIADSVFVQSYIPKTLDQVKNAEEDVIRITSGKDTGDMYYKTITGLKETLSKPSPARKELQLDANAAEESSVDPADNSNYSETESESETDEGEENSDEEKDSLPETYTKVPTDKKTARKENKKKVKEEKREARKNKVPKALKKRKKKLAKAHKTSRCVVHLVNLFKICCRFEAASLLNVASYGFKAKKNAPAKEQNSRAPKTMSNLPEQTLEEQTPPVTNQNPNDNNSNNNEQKEVQVQRDQSQEWETMARAWVSAFPEAKAVSSSQVDAWIDSNYSSLPADLQSMPRSELIDRLLSIQHYMKLPNQQKEGTSVETPARFQRTDQWIPVYAWLENLDQDEVVKSKDISDWLNANPQVKEQLCSRHSRYHLMHYIKKCHLKILKRREKKGFKQISNEAAAAPPNKETSLTVQKNVVPKQPAPPPPSNPLSLIPKDSDLYVSKRNEALRKYEILVELERKLSPIFSKRQDVN</sequence>
<dbReference type="GO" id="GO:0046872">
    <property type="term" value="F:metal ion binding"/>
    <property type="evidence" value="ECO:0007669"/>
    <property type="project" value="UniProtKB-KW"/>
</dbReference>
<evidence type="ECO:0000256" key="10">
    <source>
        <dbReference type="ARBA" id="ARBA00022723"/>
    </source>
</evidence>
<dbReference type="GO" id="GO:0042254">
    <property type="term" value="P:ribosome biogenesis"/>
    <property type="evidence" value="ECO:0007669"/>
    <property type="project" value="UniProtKB-KW"/>
</dbReference>
<keyword evidence="12" id="KW-0418">Kinase</keyword>
<dbReference type="PROSITE" id="PS50011">
    <property type="entry name" value="PROTEIN_KINASE_DOM"/>
    <property type="match status" value="1"/>
</dbReference>
<evidence type="ECO:0000259" key="20">
    <source>
        <dbReference type="PROSITE" id="PS50011"/>
    </source>
</evidence>
<dbReference type="InterPro" id="IPR000687">
    <property type="entry name" value="RIO_kinase"/>
</dbReference>
<dbReference type="Proteomes" id="UP000236630">
    <property type="component" value="Unassembled WGS sequence"/>
</dbReference>
<protein>
    <recommendedName>
        <fullName evidence="5">Serine/threonine-protein kinase RIO1</fullName>
        <ecNumber evidence="4">2.7.11.1</ecNumber>
    </recommendedName>
    <alternativeName>
        <fullName evidence="18">Serine/threonine-protein kinase rio1</fullName>
    </alternativeName>
</protein>
<dbReference type="STRING" id="55188.A0A2H5PFD0"/>
<evidence type="ECO:0000256" key="17">
    <source>
        <dbReference type="ARBA" id="ARBA00048679"/>
    </source>
</evidence>
<dbReference type="InterPro" id="IPR000719">
    <property type="entry name" value="Prot_kinase_dom"/>
</dbReference>
<evidence type="ECO:0000256" key="18">
    <source>
        <dbReference type="ARBA" id="ARBA00068838"/>
    </source>
</evidence>
<dbReference type="FunFam" id="3.30.200.20:FF:000148">
    <property type="entry name" value="Serine/threonine-protein kinase RIO1"/>
    <property type="match status" value="1"/>
</dbReference>
<comment type="catalytic activity">
    <reaction evidence="16">
        <text>L-threonyl-[protein] + ATP = O-phospho-L-threonyl-[protein] + ADP + H(+)</text>
        <dbReference type="Rhea" id="RHEA:46608"/>
        <dbReference type="Rhea" id="RHEA-COMP:11060"/>
        <dbReference type="Rhea" id="RHEA-COMP:11605"/>
        <dbReference type="ChEBI" id="CHEBI:15378"/>
        <dbReference type="ChEBI" id="CHEBI:30013"/>
        <dbReference type="ChEBI" id="CHEBI:30616"/>
        <dbReference type="ChEBI" id="CHEBI:61977"/>
        <dbReference type="ChEBI" id="CHEBI:456216"/>
        <dbReference type="EC" id="2.7.11.1"/>
    </reaction>
</comment>
<dbReference type="PROSITE" id="PS01245">
    <property type="entry name" value="RIO1"/>
    <property type="match status" value="1"/>
</dbReference>
<organism evidence="21 22">
    <name type="scientific">Citrus unshiu</name>
    <name type="common">Satsuma mandarin</name>
    <name type="synonym">Citrus nobilis var. unshiu</name>
    <dbReference type="NCBI Taxonomy" id="55188"/>
    <lineage>
        <taxon>Eukaryota</taxon>
        <taxon>Viridiplantae</taxon>
        <taxon>Streptophyta</taxon>
        <taxon>Embryophyta</taxon>
        <taxon>Tracheophyta</taxon>
        <taxon>Spermatophyta</taxon>
        <taxon>Magnoliopsida</taxon>
        <taxon>eudicotyledons</taxon>
        <taxon>Gunneridae</taxon>
        <taxon>Pentapetalae</taxon>
        <taxon>rosids</taxon>
        <taxon>malvids</taxon>
        <taxon>Sapindales</taxon>
        <taxon>Rutaceae</taxon>
        <taxon>Aurantioideae</taxon>
        <taxon>Citrus</taxon>
    </lineage>
</organism>
<comment type="subcellular location">
    <subcellularLocation>
        <location evidence="2">Cytoplasm</location>
    </subcellularLocation>
</comment>
<keyword evidence="13" id="KW-0378">Hydrolase</keyword>
<evidence type="ECO:0000256" key="6">
    <source>
        <dbReference type="ARBA" id="ARBA00022490"/>
    </source>
</evidence>
<comment type="caution">
    <text evidence="21">The sequence shown here is derived from an EMBL/GenBank/DDBJ whole genome shotgun (WGS) entry which is preliminary data.</text>
</comment>
<dbReference type="EC" id="2.7.11.1" evidence="4"/>
<dbReference type="GO" id="GO:0005737">
    <property type="term" value="C:cytoplasm"/>
    <property type="evidence" value="ECO:0007669"/>
    <property type="project" value="UniProtKB-SubCell"/>
</dbReference>
<evidence type="ECO:0000256" key="5">
    <source>
        <dbReference type="ARBA" id="ARBA00016038"/>
    </source>
</evidence>
<dbReference type="InterPro" id="IPR051272">
    <property type="entry name" value="RIO-type_Ser/Thr_kinase"/>
</dbReference>
<dbReference type="AlphaFoldDB" id="A0A2H5PFD0"/>
<evidence type="ECO:0000256" key="7">
    <source>
        <dbReference type="ARBA" id="ARBA00022517"/>
    </source>
</evidence>
<dbReference type="SUPFAM" id="SSF56112">
    <property type="entry name" value="Protein kinase-like (PK-like)"/>
    <property type="match status" value="1"/>
</dbReference>
<keyword evidence="22" id="KW-1185">Reference proteome</keyword>
<keyword evidence="14" id="KW-0067">ATP-binding</keyword>
<feature type="region of interest" description="Disordered" evidence="19">
    <location>
        <begin position="1"/>
        <end position="66"/>
    </location>
</feature>
<feature type="compositionally biased region" description="Polar residues" evidence="19">
    <location>
        <begin position="644"/>
        <end position="655"/>
    </location>
</feature>
<comment type="catalytic activity">
    <reaction evidence="17">
        <text>L-seryl-[protein] + ATP = O-phospho-L-seryl-[protein] + ADP + H(+)</text>
        <dbReference type="Rhea" id="RHEA:17989"/>
        <dbReference type="Rhea" id="RHEA-COMP:9863"/>
        <dbReference type="Rhea" id="RHEA-COMP:11604"/>
        <dbReference type="ChEBI" id="CHEBI:15378"/>
        <dbReference type="ChEBI" id="CHEBI:29999"/>
        <dbReference type="ChEBI" id="CHEBI:30616"/>
        <dbReference type="ChEBI" id="CHEBI:83421"/>
        <dbReference type="ChEBI" id="CHEBI:456216"/>
        <dbReference type="EC" id="2.7.11.1"/>
    </reaction>
</comment>
<feature type="region of interest" description="Disordered" evidence="19">
    <location>
        <begin position="635"/>
        <end position="689"/>
    </location>
</feature>
<evidence type="ECO:0000256" key="12">
    <source>
        <dbReference type="ARBA" id="ARBA00022777"/>
    </source>
</evidence>
<dbReference type="EMBL" id="BDQV01000067">
    <property type="protein sequence ID" value="GAY51072.1"/>
    <property type="molecule type" value="Genomic_DNA"/>
</dbReference>
<evidence type="ECO:0000256" key="9">
    <source>
        <dbReference type="ARBA" id="ARBA00022679"/>
    </source>
</evidence>
<feature type="region of interest" description="Disordered" evidence="19">
    <location>
        <begin position="860"/>
        <end position="879"/>
    </location>
</feature>
<feature type="compositionally biased region" description="Acidic residues" evidence="19">
    <location>
        <begin position="530"/>
        <end position="547"/>
    </location>
</feature>
<dbReference type="Pfam" id="PF01163">
    <property type="entry name" value="RIO1"/>
    <property type="match status" value="1"/>
</dbReference>
<comment type="similarity">
    <text evidence="3">Belongs to the protein kinase superfamily. RIO-type Ser/Thr kinase family.</text>
</comment>
<comment type="cofactor">
    <cofactor evidence="1">
        <name>Mg(2+)</name>
        <dbReference type="ChEBI" id="CHEBI:18420"/>
    </cofactor>
</comment>
<dbReference type="InterPro" id="IPR018935">
    <property type="entry name" value="RIO_kinase_CS"/>
</dbReference>
<gene>
    <name evidence="21" type="ORF">CUMW_131490</name>
</gene>
<evidence type="ECO:0000256" key="19">
    <source>
        <dbReference type="SAM" id="MobiDB-lite"/>
    </source>
</evidence>
<dbReference type="SMART" id="SM00090">
    <property type="entry name" value="RIO"/>
    <property type="match status" value="1"/>
</dbReference>
<name>A0A2H5PFD0_CITUN</name>
<feature type="region of interest" description="Disordered" evidence="19">
    <location>
        <begin position="510"/>
        <end position="600"/>
    </location>
</feature>
<keyword evidence="15" id="KW-0460">Magnesium</keyword>
<evidence type="ECO:0000313" key="22">
    <source>
        <dbReference type="Proteomes" id="UP000236630"/>
    </source>
</evidence>
<dbReference type="GO" id="GO:0005524">
    <property type="term" value="F:ATP binding"/>
    <property type="evidence" value="ECO:0007669"/>
    <property type="project" value="UniProtKB-KW"/>
</dbReference>
<feature type="compositionally biased region" description="Basic and acidic residues" evidence="19">
    <location>
        <begin position="558"/>
        <end position="578"/>
    </location>
</feature>
<dbReference type="Gene3D" id="3.30.200.20">
    <property type="entry name" value="Phosphorylase Kinase, domain 1"/>
    <property type="match status" value="1"/>
</dbReference>
<keyword evidence="6" id="KW-0963">Cytoplasm</keyword>
<feature type="compositionally biased region" description="Basic and acidic residues" evidence="19">
    <location>
        <begin position="33"/>
        <end position="45"/>
    </location>
</feature>
<evidence type="ECO:0000256" key="2">
    <source>
        <dbReference type="ARBA" id="ARBA00004496"/>
    </source>
</evidence>
<dbReference type="Gene3D" id="1.10.510.10">
    <property type="entry name" value="Transferase(Phosphotransferase) domain 1"/>
    <property type="match status" value="1"/>
</dbReference>
<keyword evidence="7" id="KW-0690">Ribosome biogenesis</keyword>
<reference evidence="21 22" key="1">
    <citation type="journal article" date="2017" name="Front. Genet.">
        <title>Draft sequencing of the heterozygous diploid genome of Satsuma (Citrus unshiu Marc.) using a hybrid assembly approach.</title>
        <authorList>
            <person name="Shimizu T."/>
            <person name="Tanizawa Y."/>
            <person name="Mochizuki T."/>
            <person name="Nagasaki H."/>
            <person name="Yoshioka T."/>
            <person name="Toyoda A."/>
            <person name="Fujiyama A."/>
            <person name="Kaminuma E."/>
            <person name="Nakamura Y."/>
        </authorList>
    </citation>
    <scope>NUCLEOTIDE SEQUENCE [LARGE SCALE GENOMIC DNA]</scope>
    <source>
        <strain evidence="22">cv. Miyagawa wase</strain>
    </source>
</reference>
<feature type="compositionally biased region" description="Acidic residues" evidence="19">
    <location>
        <begin position="46"/>
        <end position="62"/>
    </location>
</feature>
<dbReference type="GO" id="GO:0016787">
    <property type="term" value="F:hydrolase activity"/>
    <property type="evidence" value="ECO:0007669"/>
    <property type="project" value="UniProtKB-KW"/>
</dbReference>
<evidence type="ECO:0000256" key="3">
    <source>
        <dbReference type="ARBA" id="ARBA00009196"/>
    </source>
</evidence>
<evidence type="ECO:0000256" key="11">
    <source>
        <dbReference type="ARBA" id="ARBA00022741"/>
    </source>
</evidence>
<dbReference type="CDD" id="cd05147">
    <property type="entry name" value="RIO1_euk"/>
    <property type="match status" value="1"/>
</dbReference>
<proteinExistence type="inferred from homology"/>
<evidence type="ECO:0000256" key="1">
    <source>
        <dbReference type="ARBA" id="ARBA00001946"/>
    </source>
</evidence>
<evidence type="ECO:0000256" key="16">
    <source>
        <dbReference type="ARBA" id="ARBA00047899"/>
    </source>
</evidence>
<dbReference type="InterPro" id="IPR018934">
    <property type="entry name" value="RIO_dom"/>
</dbReference>
<keyword evidence="11" id="KW-0547">Nucleotide-binding</keyword>
<accession>A0A2H5PFD0</accession>
<evidence type="ECO:0000256" key="8">
    <source>
        <dbReference type="ARBA" id="ARBA00022527"/>
    </source>
</evidence>
<evidence type="ECO:0000256" key="15">
    <source>
        <dbReference type="ARBA" id="ARBA00022842"/>
    </source>
</evidence>
<dbReference type="PANTHER" id="PTHR45723">
    <property type="entry name" value="SERINE/THREONINE-PROTEIN KINASE RIO1"/>
    <property type="match status" value="1"/>
</dbReference>
<feature type="compositionally biased region" description="Low complexity" evidence="19">
    <location>
        <begin position="660"/>
        <end position="678"/>
    </location>
</feature>
<evidence type="ECO:0000256" key="4">
    <source>
        <dbReference type="ARBA" id="ARBA00012513"/>
    </source>
</evidence>
<keyword evidence="9" id="KW-0808">Transferase</keyword>
<evidence type="ECO:0000256" key="14">
    <source>
        <dbReference type="ARBA" id="ARBA00022840"/>
    </source>
</evidence>
<keyword evidence="10" id="KW-0479">Metal-binding</keyword>
<evidence type="ECO:0000313" key="21">
    <source>
        <dbReference type="EMBL" id="GAY51072.1"/>
    </source>
</evidence>
<dbReference type="InterPro" id="IPR011009">
    <property type="entry name" value="Kinase-like_dom_sf"/>
</dbReference>
<evidence type="ECO:0000256" key="13">
    <source>
        <dbReference type="ARBA" id="ARBA00022801"/>
    </source>
</evidence>
<feature type="domain" description="Protein kinase" evidence="20">
    <location>
        <begin position="210"/>
        <end position="573"/>
    </location>
</feature>
<feature type="compositionally biased region" description="Polar residues" evidence="19">
    <location>
        <begin position="13"/>
        <end position="23"/>
    </location>
</feature>